<reference evidence="9" key="1">
    <citation type="submission" date="2023-01" db="EMBL/GenBank/DDBJ databases">
        <title>Sulfurovum sp. zt1-1 genome assembly.</title>
        <authorList>
            <person name="Wang J."/>
        </authorList>
    </citation>
    <scope>NUCLEOTIDE SEQUENCE</scope>
    <source>
        <strain evidence="9">Zt1-1</strain>
    </source>
</reference>
<accession>A0ABT7R1T2</accession>
<dbReference type="GO" id="GO:0005840">
    <property type="term" value="C:ribosome"/>
    <property type="evidence" value="ECO:0007669"/>
    <property type="project" value="UniProtKB-KW"/>
</dbReference>
<evidence type="ECO:0000256" key="5">
    <source>
        <dbReference type="ARBA" id="ARBA00022980"/>
    </source>
</evidence>
<keyword evidence="6" id="KW-0687">Ribonucleoprotein</keyword>
<evidence type="ECO:0000313" key="9">
    <source>
        <dbReference type="EMBL" id="MDM5272496.1"/>
    </source>
</evidence>
<dbReference type="Proteomes" id="UP001169069">
    <property type="component" value="Unassembled WGS sequence"/>
</dbReference>
<name>A0ABT7R1T2_9BACT</name>
<dbReference type="EMBL" id="JAQIBD010000004">
    <property type="protein sequence ID" value="MDM5272496.1"/>
    <property type="molecule type" value="Genomic_DNA"/>
</dbReference>
<gene>
    <name evidence="9" type="primary">rplC</name>
    <name evidence="9" type="ORF">PGH07_09915</name>
</gene>
<dbReference type="NCBIfam" id="TIGR03625">
    <property type="entry name" value="L3_bact"/>
    <property type="match status" value="1"/>
</dbReference>
<dbReference type="RefSeq" id="WP_289414314.1">
    <property type="nucleotide sequence ID" value="NZ_JAQIBD010000004.1"/>
</dbReference>
<dbReference type="PANTHER" id="PTHR11229:SF16">
    <property type="entry name" value="LARGE RIBOSOMAL SUBUNIT PROTEIN UL3C"/>
    <property type="match status" value="1"/>
</dbReference>
<evidence type="ECO:0000256" key="2">
    <source>
        <dbReference type="ARBA" id="ARBA00006540"/>
    </source>
</evidence>
<dbReference type="SUPFAM" id="SSF50447">
    <property type="entry name" value="Translation proteins"/>
    <property type="match status" value="1"/>
</dbReference>
<keyword evidence="10" id="KW-1185">Reference proteome</keyword>
<comment type="caution">
    <text evidence="9">The sequence shown here is derived from an EMBL/GenBank/DDBJ whole genome shotgun (WGS) entry which is preliminary data.</text>
</comment>
<keyword evidence="5 9" id="KW-0689">Ribosomal protein</keyword>
<evidence type="ECO:0000256" key="1">
    <source>
        <dbReference type="ARBA" id="ARBA00002570"/>
    </source>
</evidence>
<dbReference type="Pfam" id="PF00297">
    <property type="entry name" value="Ribosomal_L3"/>
    <property type="match status" value="1"/>
</dbReference>
<dbReference type="PANTHER" id="PTHR11229">
    <property type="entry name" value="50S RIBOSOMAL PROTEIN L3"/>
    <property type="match status" value="1"/>
</dbReference>
<sequence>MEFIIEKIGMSRTVDVPSVPVTLLKVVDTKVCEVREDGKALVAYNSSKKFNKSIEGQQAKYGVSKEFNKFMTISVAEGTEAGDLNTAALTEAAVVKTSLNTKGRGFQGAVKRHGFSGGPASHGHRFGRRVGSIGMCEWPGRVQPGQKMPGQYGNTKVTVKNEVISYDAENGILVLKGSIPGANGSRGLVRIVK</sequence>
<comment type="subunit">
    <text evidence="7">Part of the 50S ribosomal subunit. Forms a cluster with proteins L14 and L19.</text>
</comment>
<proteinExistence type="inferred from homology"/>
<comment type="similarity">
    <text evidence="2">Belongs to the universal ribosomal protein uL3 family.</text>
</comment>
<evidence type="ECO:0000256" key="7">
    <source>
        <dbReference type="ARBA" id="ARBA00025982"/>
    </source>
</evidence>
<dbReference type="InterPro" id="IPR019927">
    <property type="entry name" value="Ribosomal_uL3_bac/org-type"/>
</dbReference>
<dbReference type="InterPro" id="IPR000597">
    <property type="entry name" value="Ribosomal_uL3"/>
</dbReference>
<evidence type="ECO:0000313" key="10">
    <source>
        <dbReference type="Proteomes" id="UP001169069"/>
    </source>
</evidence>
<protein>
    <recommendedName>
        <fullName evidence="8">50S ribosomal protein L3</fullName>
    </recommendedName>
</protein>
<evidence type="ECO:0000256" key="8">
    <source>
        <dbReference type="NCBIfam" id="TIGR03625"/>
    </source>
</evidence>
<comment type="function">
    <text evidence="1">One of the primary rRNA binding proteins, it binds directly near the 3'-end of the 23S rRNA, where it nucleates assembly of the 50S subunit.</text>
</comment>
<evidence type="ECO:0000256" key="3">
    <source>
        <dbReference type="ARBA" id="ARBA00022730"/>
    </source>
</evidence>
<dbReference type="Gene3D" id="2.40.30.10">
    <property type="entry name" value="Translation factors"/>
    <property type="match status" value="1"/>
</dbReference>
<keyword evidence="3" id="KW-0699">rRNA-binding</keyword>
<evidence type="ECO:0000256" key="4">
    <source>
        <dbReference type="ARBA" id="ARBA00022884"/>
    </source>
</evidence>
<keyword evidence="4" id="KW-0694">RNA-binding</keyword>
<organism evidence="9 10">
    <name type="scientific">Sulfurovum zhangzhouensis</name>
    <dbReference type="NCBI Taxonomy" id="3019067"/>
    <lineage>
        <taxon>Bacteria</taxon>
        <taxon>Pseudomonadati</taxon>
        <taxon>Campylobacterota</taxon>
        <taxon>Epsilonproteobacteria</taxon>
        <taxon>Campylobacterales</taxon>
        <taxon>Sulfurovaceae</taxon>
        <taxon>Sulfurovum</taxon>
    </lineage>
</organism>
<dbReference type="InterPro" id="IPR009000">
    <property type="entry name" value="Transl_B-barrel_sf"/>
</dbReference>
<evidence type="ECO:0000256" key="6">
    <source>
        <dbReference type="ARBA" id="ARBA00023274"/>
    </source>
</evidence>